<keyword evidence="2" id="KW-1185">Reference proteome</keyword>
<comment type="caution">
    <text evidence="1">The sequence shown here is derived from an EMBL/GenBank/DDBJ whole genome shotgun (WGS) entry which is preliminary data.</text>
</comment>
<gene>
    <name evidence="1" type="ORF">M992_0139</name>
</gene>
<accession>A0A0N0IC32</accession>
<protein>
    <submittedName>
        <fullName evidence="1">Uncharacterized protein</fullName>
    </submittedName>
</protein>
<dbReference type="EMBL" id="LGAA01000002">
    <property type="protein sequence ID" value="KPD04442.1"/>
    <property type="molecule type" value="Genomic_DNA"/>
</dbReference>
<dbReference type="AlphaFoldDB" id="A0A0N0IC32"/>
<name>A0A0N0IC32_9GAMM</name>
<reference evidence="1 2" key="1">
    <citation type="submission" date="2015-07" db="EMBL/GenBank/DDBJ databases">
        <title>ATOL: Assembling a taxonomically balanced genome-scale reconstruction of the evolutionary history of the Enterobacteriaceae.</title>
        <authorList>
            <person name="Plunkett G.III."/>
            <person name="Neeno-Eckwall E.C."/>
            <person name="Glasner J.D."/>
            <person name="Perna N.T."/>
        </authorList>
    </citation>
    <scope>NUCLEOTIDE SEQUENCE [LARGE SCALE GENOMIC DNA]</scope>
    <source>
        <strain evidence="1 2">ATCC 35017</strain>
    </source>
</reference>
<organism evidence="1 2">
    <name type="scientific">Moellerella wisconsensis ATCC 35017</name>
    <dbReference type="NCBI Taxonomy" id="1354267"/>
    <lineage>
        <taxon>Bacteria</taxon>
        <taxon>Pseudomonadati</taxon>
        <taxon>Pseudomonadota</taxon>
        <taxon>Gammaproteobacteria</taxon>
        <taxon>Enterobacterales</taxon>
        <taxon>Morganellaceae</taxon>
        <taxon>Moellerella</taxon>
    </lineage>
</organism>
<evidence type="ECO:0000313" key="2">
    <source>
        <dbReference type="Proteomes" id="UP000053226"/>
    </source>
</evidence>
<evidence type="ECO:0000313" key="1">
    <source>
        <dbReference type="EMBL" id="KPD04442.1"/>
    </source>
</evidence>
<proteinExistence type="predicted"/>
<dbReference type="Proteomes" id="UP000053226">
    <property type="component" value="Unassembled WGS sequence"/>
</dbReference>
<sequence length="57" mass="6535">MSTMTTPVVLEENSGLLIPISHQYDIILSEIIRRGKLKQFWYTSVSAPENIVTEIDR</sequence>